<feature type="active site" description="Proton acceptor" evidence="13">
    <location>
        <position position="613"/>
    </location>
</feature>
<evidence type="ECO:0000256" key="10">
    <source>
        <dbReference type="ARBA" id="ARBA00023157"/>
    </source>
</evidence>
<evidence type="ECO:0000259" key="17">
    <source>
        <dbReference type="Pfam" id="PF01179"/>
    </source>
</evidence>
<evidence type="ECO:0000256" key="9">
    <source>
        <dbReference type="ARBA" id="ARBA00023008"/>
    </source>
</evidence>
<evidence type="ECO:0000256" key="1">
    <source>
        <dbReference type="ARBA" id="ARBA00001935"/>
    </source>
</evidence>
<dbReference type="GO" id="GO:0048038">
    <property type="term" value="F:quinone binding"/>
    <property type="evidence" value="ECO:0007669"/>
    <property type="project" value="InterPro"/>
</dbReference>
<evidence type="ECO:0000256" key="12">
    <source>
        <dbReference type="ARBA" id="ARBA00048032"/>
    </source>
</evidence>
<dbReference type="SUPFAM" id="SSF49998">
    <property type="entry name" value="Amine oxidase catalytic domain"/>
    <property type="match status" value="1"/>
</dbReference>
<dbReference type="EMBL" id="JAHMUF010000022">
    <property type="protein sequence ID" value="KAG7191887.1"/>
    <property type="molecule type" value="Genomic_DNA"/>
</dbReference>
<feature type="modified residue" description="2',4',5'-topaquinone" evidence="14">
    <location>
        <position position="699"/>
    </location>
</feature>
<dbReference type="RefSeq" id="XP_043047439.1">
    <property type="nucleotide sequence ID" value="XM_043193430.1"/>
</dbReference>
<dbReference type="InterPro" id="IPR015798">
    <property type="entry name" value="Cu_amine_oxidase_C"/>
</dbReference>
<feature type="domain" description="Copper amine oxidase N2-terminal" evidence="18">
    <location>
        <begin position="310"/>
        <end position="391"/>
    </location>
</feature>
<evidence type="ECO:0000259" key="18">
    <source>
        <dbReference type="Pfam" id="PF02727"/>
    </source>
</evidence>
<evidence type="ECO:0000256" key="11">
    <source>
        <dbReference type="ARBA" id="ARBA00023211"/>
    </source>
</evidence>
<keyword evidence="9 15" id="KW-0186">Copper</keyword>
<comment type="cofactor">
    <cofactor evidence="3">
        <name>Zn(2+)</name>
        <dbReference type="ChEBI" id="CHEBI:29105"/>
    </cofactor>
</comment>
<feature type="domain" description="Copper amine oxidase N3-terminal" evidence="19">
    <location>
        <begin position="401"/>
        <end position="502"/>
    </location>
</feature>
<dbReference type="Gene3D" id="3.10.450.40">
    <property type="match status" value="2"/>
</dbReference>
<keyword evidence="11" id="KW-0464">Manganese</keyword>
<protein>
    <recommendedName>
        <fullName evidence="15">Amine oxidase</fullName>
        <ecNumber evidence="15">1.4.3.-</ecNumber>
    </recommendedName>
</protein>
<comment type="similarity">
    <text evidence="4 15">Belongs to the copper/topaquinone oxidase family.</text>
</comment>
<dbReference type="Pfam" id="PF02728">
    <property type="entry name" value="Cu_amine_oxidN3"/>
    <property type="match status" value="1"/>
</dbReference>
<keyword evidence="8 15" id="KW-0560">Oxidoreductase</keyword>
<dbReference type="FunFam" id="3.10.450.40:FF:000014">
    <property type="entry name" value="Peroxisomal primary amine oxidase"/>
    <property type="match status" value="1"/>
</dbReference>
<evidence type="ECO:0000256" key="4">
    <source>
        <dbReference type="ARBA" id="ARBA00007983"/>
    </source>
</evidence>
<name>A0A9P7V5R2_9ASCO</name>
<dbReference type="GO" id="GO:0005507">
    <property type="term" value="F:copper ion binding"/>
    <property type="evidence" value="ECO:0007669"/>
    <property type="project" value="InterPro"/>
</dbReference>
<proteinExistence type="inferred from homology"/>
<dbReference type="PROSITE" id="PS01164">
    <property type="entry name" value="COPPER_AMINE_OXID_1"/>
    <property type="match status" value="1"/>
</dbReference>
<dbReference type="Gene3D" id="2.70.98.20">
    <property type="entry name" value="Copper amine oxidase, catalytic domain"/>
    <property type="match status" value="1"/>
</dbReference>
<evidence type="ECO:0000313" key="21">
    <source>
        <dbReference type="Proteomes" id="UP000790833"/>
    </source>
</evidence>
<evidence type="ECO:0000256" key="14">
    <source>
        <dbReference type="PIRSR" id="PIRSR600269-51"/>
    </source>
</evidence>
<evidence type="ECO:0000256" key="5">
    <source>
        <dbReference type="ARBA" id="ARBA00011738"/>
    </source>
</evidence>
<dbReference type="InterPro" id="IPR036460">
    <property type="entry name" value="Cu_amine_oxidase_C_sf"/>
</dbReference>
<feature type="domain" description="Copper amine oxidase catalytic" evidence="17">
    <location>
        <begin position="536"/>
        <end position="952"/>
    </location>
</feature>
<comment type="cofactor">
    <cofactor evidence="15">
        <name>Cu cation</name>
        <dbReference type="ChEBI" id="CHEBI:23378"/>
    </cofactor>
    <text evidence="15">Contains 1 topaquinone per subunit.</text>
</comment>
<dbReference type="OrthoDB" id="5379943at2759"/>
<keyword evidence="10" id="KW-1015">Disulfide bond</keyword>
<dbReference type="PANTHER" id="PTHR10638">
    <property type="entry name" value="COPPER AMINE OXIDASE"/>
    <property type="match status" value="1"/>
</dbReference>
<dbReference type="PANTHER" id="PTHR10638:SF86">
    <property type="entry name" value="COPPER AMINE OXIDASE 1-RELATED"/>
    <property type="match status" value="1"/>
</dbReference>
<evidence type="ECO:0000259" key="19">
    <source>
        <dbReference type="Pfam" id="PF02728"/>
    </source>
</evidence>
<dbReference type="EC" id="1.4.3.-" evidence="15"/>
<dbReference type="GO" id="GO:0009308">
    <property type="term" value="P:amine metabolic process"/>
    <property type="evidence" value="ECO:0007669"/>
    <property type="project" value="UniProtKB-UniRule"/>
</dbReference>
<keyword evidence="7 13" id="KW-0801">TPQ</keyword>
<dbReference type="AlphaFoldDB" id="A0A9P7V5R2"/>
<evidence type="ECO:0000256" key="8">
    <source>
        <dbReference type="ARBA" id="ARBA00023002"/>
    </source>
</evidence>
<evidence type="ECO:0000256" key="15">
    <source>
        <dbReference type="RuleBase" id="RU000672"/>
    </source>
</evidence>
<evidence type="ECO:0000313" key="20">
    <source>
        <dbReference type="EMBL" id="KAG7191887.1"/>
    </source>
</evidence>
<feature type="transmembrane region" description="Helical" evidence="16">
    <location>
        <begin position="50"/>
        <end position="67"/>
    </location>
</feature>
<comment type="catalytic activity">
    <reaction evidence="12">
        <text>a primary methyl amine + O2 + H2O = an aldehyde + H2O2 + NH4(+)</text>
        <dbReference type="Rhea" id="RHEA:16153"/>
        <dbReference type="ChEBI" id="CHEBI:15377"/>
        <dbReference type="ChEBI" id="CHEBI:15379"/>
        <dbReference type="ChEBI" id="CHEBI:16240"/>
        <dbReference type="ChEBI" id="CHEBI:17478"/>
        <dbReference type="ChEBI" id="CHEBI:28938"/>
        <dbReference type="ChEBI" id="CHEBI:228804"/>
        <dbReference type="EC" id="1.4.3.21"/>
    </reaction>
</comment>
<dbReference type="Proteomes" id="UP000790833">
    <property type="component" value="Unassembled WGS sequence"/>
</dbReference>
<feature type="transmembrane region" description="Helical" evidence="16">
    <location>
        <begin position="194"/>
        <end position="214"/>
    </location>
</feature>
<evidence type="ECO:0000256" key="3">
    <source>
        <dbReference type="ARBA" id="ARBA00001947"/>
    </source>
</evidence>
<organism evidence="20 21">
    <name type="scientific">Scheffersomyces spartinae</name>
    <dbReference type="NCBI Taxonomy" id="45513"/>
    <lineage>
        <taxon>Eukaryota</taxon>
        <taxon>Fungi</taxon>
        <taxon>Dikarya</taxon>
        <taxon>Ascomycota</taxon>
        <taxon>Saccharomycotina</taxon>
        <taxon>Pichiomycetes</taxon>
        <taxon>Debaryomycetaceae</taxon>
        <taxon>Scheffersomyces</taxon>
    </lineage>
</organism>
<dbReference type="Pfam" id="PF01179">
    <property type="entry name" value="Cu_amine_oxid"/>
    <property type="match status" value="1"/>
</dbReference>
<dbReference type="SUPFAM" id="SSF54416">
    <property type="entry name" value="Amine oxidase N-terminal region"/>
    <property type="match status" value="2"/>
</dbReference>
<dbReference type="GO" id="GO:0008131">
    <property type="term" value="F:primary methylamine oxidase activity"/>
    <property type="evidence" value="ECO:0007669"/>
    <property type="project" value="UniProtKB-EC"/>
</dbReference>
<accession>A0A9P7V5R2</accession>
<dbReference type="InterPro" id="IPR049948">
    <property type="entry name" value="Cu_Am_ox_TPQ-bd"/>
</dbReference>
<keyword evidence="16" id="KW-0812">Transmembrane</keyword>
<comment type="caution">
    <text evidence="20">The sequence shown here is derived from an EMBL/GenBank/DDBJ whole genome shotgun (WGS) entry which is preliminary data.</text>
</comment>
<dbReference type="PROSITE" id="PS01165">
    <property type="entry name" value="COPPER_AMINE_OXID_2"/>
    <property type="match status" value="1"/>
</dbReference>
<keyword evidence="16" id="KW-0472">Membrane</keyword>
<keyword evidence="16" id="KW-1133">Transmembrane helix</keyword>
<evidence type="ECO:0000256" key="2">
    <source>
        <dbReference type="ARBA" id="ARBA00001936"/>
    </source>
</evidence>
<feature type="transmembrane region" description="Helical" evidence="16">
    <location>
        <begin position="235"/>
        <end position="253"/>
    </location>
</feature>
<feature type="transmembrane region" description="Helical" evidence="16">
    <location>
        <begin position="156"/>
        <end position="174"/>
    </location>
</feature>
<dbReference type="GeneID" id="66116050"/>
<evidence type="ECO:0000256" key="6">
    <source>
        <dbReference type="ARBA" id="ARBA00022723"/>
    </source>
</evidence>
<evidence type="ECO:0000256" key="13">
    <source>
        <dbReference type="PIRSR" id="PIRSR600269-50"/>
    </source>
</evidence>
<comment type="cofactor">
    <cofactor evidence="1">
        <name>Cu cation</name>
        <dbReference type="ChEBI" id="CHEBI:23378"/>
    </cofactor>
</comment>
<dbReference type="InterPro" id="IPR015802">
    <property type="entry name" value="Cu_amine_oxidase_N3"/>
</dbReference>
<reference evidence="20" key="1">
    <citation type="submission" date="2021-03" db="EMBL/GenBank/DDBJ databases">
        <authorList>
            <person name="Palmer J.M."/>
        </authorList>
    </citation>
    <scope>NUCLEOTIDE SEQUENCE</scope>
    <source>
        <strain evidence="20">ARV_011</strain>
    </source>
</reference>
<dbReference type="InterPro" id="IPR016182">
    <property type="entry name" value="Cu_amine_oxidase_N-reg"/>
</dbReference>
<dbReference type="InterPro" id="IPR049947">
    <property type="entry name" value="Cu_Am_Ox_Cu-bd"/>
</dbReference>
<comment type="cofactor">
    <cofactor evidence="2">
        <name>Mn(2+)</name>
        <dbReference type="ChEBI" id="CHEBI:29035"/>
    </cofactor>
</comment>
<gene>
    <name evidence="20" type="ORF">KQ657_002676</name>
</gene>
<comment type="PTM">
    <text evidence="14 15">Topaquinone (TPQ) is generated by copper-dependent autoxidation of a specific tyrosyl residue.</text>
</comment>
<dbReference type="FunFam" id="2.70.98.20:FF:000001">
    <property type="entry name" value="Amine oxidase"/>
    <property type="match status" value="1"/>
</dbReference>
<dbReference type="Pfam" id="PF02727">
    <property type="entry name" value="Cu_amine_oxidN2"/>
    <property type="match status" value="1"/>
</dbReference>
<dbReference type="InterPro" id="IPR015800">
    <property type="entry name" value="Cu_amine_oxidase_N2"/>
</dbReference>
<sequence>MSIGAPRILISLQRVKENVPDLPPELFTFSMATPPLVSSPQGRLFLRKDIKLFVVIAISLVLYKLFLNASHHVVQLIVDVAKCRHIPLHNDEDNEDERLELELWESNKVVSFNDNITIVEYSSSIISSKVTPTCCCPTSITILKQWLRLIRFKKALRHYVVPFLGLVVVLPLIYKSPMILLTTSSTIYIHGPEYQIRFDHVFLATIMVSLFNNFKSLSFMAPQFPTMTLLLTKFCWAYGYLTLILSAMTLPFFTDVLACFLKIMCDAITERNDNETGNGNAFPMRKEYEQLQQLAQQATAAANPPALPVHPLDPLSVLEIQHVSNVIKAHFAGVNISFNTISLKEPAKKAYYDWKEKNGPIPPRIAYYVIVKDGVNGVTEGFVDIPSSTVLTVKVLEGVQPILAPEDLQRTEEIVRTDPEVIKQCVLSGIPEDDMKNVYCDAWTIGYDERWGASRRLQQALMYWRSDEDDSHYSHPLDFCPIVDMNEGKVIYIDIPNRRRKVSKHKHSNFHPIHIKEKYGTPENPSGYRQEPDTPINITQPNGVSFKMDGNVMKWSNFSFHIGFNYREGIVLSDITYNDHGKVRPIFHRVSLAEMIVPYGSPDFPHQRKHALDIGEYGAGNCTNPLHLGCDCKGVIHYLDAHFSDLAGSPITIKNAVCIHEEDDGILYKHSDFRDGFQTTINVRGKRLIISQIFTAANYEYCLYWTFRQDGTLKLEIRLTGILNTYIAGEGESAGPWGTIVYPNVNAHNHQHLFSLRVHPRVDGDNNSAGVADCAASPFKTGSVENPYGNAFYSDKTVFKTVKDSLTDGSVIRTWDLFNPQSINPYSGKPASYKLVSTFCSPLLAQEGSLVRKRAPWAAHATEVIPYKDDAYGYGRLYPSGDHVAQWSGDGARGMREWIGDGSEPIENTDIIFWHTFGITHFPAPEDFPVMPTEIFDLMLRPRHFFTENPCMDIKPSYARTTKEVKAGKTNEDPTVVIKDSTSVHAFGESCCKK</sequence>
<evidence type="ECO:0000256" key="16">
    <source>
        <dbReference type="SAM" id="Phobius"/>
    </source>
</evidence>
<keyword evidence="21" id="KW-1185">Reference proteome</keyword>
<keyword evidence="6 15" id="KW-0479">Metal-binding</keyword>
<dbReference type="InterPro" id="IPR000269">
    <property type="entry name" value="Cu_amine_oxidase"/>
</dbReference>
<feature type="active site" description="Schiff-base intermediate with substrate; via topaquinone" evidence="13">
    <location>
        <position position="699"/>
    </location>
</feature>
<comment type="subunit">
    <text evidence="5">Homodimer.</text>
</comment>
<evidence type="ECO:0000256" key="7">
    <source>
        <dbReference type="ARBA" id="ARBA00022772"/>
    </source>
</evidence>